<evidence type="ECO:0000313" key="3">
    <source>
        <dbReference type="Proteomes" id="UP000232455"/>
    </source>
</evidence>
<name>A0ABX4PVQ0_9PSED</name>
<evidence type="ECO:0000313" key="2">
    <source>
        <dbReference type="EMBL" id="PKA68130.1"/>
    </source>
</evidence>
<comment type="caution">
    <text evidence="2">The sequence shown here is derived from an EMBL/GenBank/DDBJ whole genome shotgun (WGS) entry which is preliminary data.</text>
</comment>
<protein>
    <recommendedName>
        <fullName evidence="4">Lytic transglycosylase</fullName>
    </recommendedName>
</protein>
<reference evidence="2 3" key="1">
    <citation type="submission" date="2017-11" db="EMBL/GenBank/DDBJ databases">
        <title>Genome sequencing of a diverse group of Pseudomonas species.</title>
        <authorList>
            <person name="Loper J."/>
        </authorList>
    </citation>
    <scope>NUCLEOTIDE SEQUENCE [LARGE SCALE GENOMIC DNA]</scope>
    <source>
        <strain evidence="2 3">LMG 25716</strain>
    </source>
</reference>
<dbReference type="RefSeq" id="WP_100845526.1">
    <property type="nucleotide sequence ID" value="NZ_PHHE01000001.1"/>
</dbReference>
<accession>A0ABX4PVQ0</accession>
<gene>
    <name evidence="2" type="ORF">ATI02_0874</name>
</gene>
<dbReference type="InterPro" id="IPR023346">
    <property type="entry name" value="Lysozyme-like_dom_sf"/>
</dbReference>
<dbReference type="SUPFAM" id="SSF53955">
    <property type="entry name" value="Lysozyme-like"/>
    <property type="match status" value="1"/>
</dbReference>
<keyword evidence="3" id="KW-1185">Reference proteome</keyword>
<dbReference type="Proteomes" id="UP000232455">
    <property type="component" value="Unassembled WGS sequence"/>
</dbReference>
<dbReference type="EMBL" id="PHHE01000001">
    <property type="protein sequence ID" value="PKA68130.1"/>
    <property type="molecule type" value="Genomic_DNA"/>
</dbReference>
<sequence>MATPRLSGIALMLAMLAMLAAQAEELPPPAYQLAAHDADIPSTVLFAIALQESGIRVRGRLLPWPWTLNIAGTSYRFATRQAACHALLQALARHDAKRVDAGLGQINLGYHGQRYSTPCEALDPYRNLAVTAALLQEHHAATGDWVSAAGRYHRPAGGTPAARYRAGFSRQLERLMASFKQGTPP</sequence>
<organism evidence="2 3">
    <name type="scientific">Pseudomonas baetica</name>
    <dbReference type="NCBI Taxonomy" id="674054"/>
    <lineage>
        <taxon>Bacteria</taxon>
        <taxon>Pseudomonadati</taxon>
        <taxon>Pseudomonadota</taxon>
        <taxon>Gammaproteobacteria</taxon>
        <taxon>Pseudomonadales</taxon>
        <taxon>Pseudomonadaceae</taxon>
        <taxon>Pseudomonas</taxon>
    </lineage>
</organism>
<proteinExistence type="predicted"/>
<feature type="chain" id="PRO_5045618904" description="Lytic transglycosylase" evidence="1">
    <location>
        <begin position="24"/>
        <end position="185"/>
    </location>
</feature>
<feature type="signal peptide" evidence="1">
    <location>
        <begin position="1"/>
        <end position="23"/>
    </location>
</feature>
<evidence type="ECO:0008006" key="4">
    <source>
        <dbReference type="Google" id="ProtNLM"/>
    </source>
</evidence>
<evidence type="ECO:0000256" key="1">
    <source>
        <dbReference type="SAM" id="SignalP"/>
    </source>
</evidence>
<keyword evidence="1" id="KW-0732">Signal</keyword>